<evidence type="ECO:0000313" key="2">
    <source>
        <dbReference type="WBParaSite" id="TMUE_3000010734.1"/>
    </source>
</evidence>
<organism evidence="1 2">
    <name type="scientific">Trichuris muris</name>
    <name type="common">Mouse whipworm</name>
    <dbReference type="NCBI Taxonomy" id="70415"/>
    <lineage>
        <taxon>Eukaryota</taxon>
        <taxon>Metazoa</taxon>
        <taxon>Ecdysozoa</taxon>
        <taxon>Nematoda</taxon>
        <taxon>Enoplea</taxon>
        <taxon>Dorylaimia</taxon>
        <taxon>Trichinellida</taxon>
        <taxon>Trichuridae</taxon>
        <taxon>Trichuris</taxon>
    </lineage>
</organism>
<evidence type="ECO:0000313" key="1">
    <source>
        <dbReference type="Proteomes" id="UP000046395"/>
    </source>
</evidence>
<dbReference type="WBParaSite" id="TMUE_3000010734.1">
    <property type="protein sequence ID" value="TMUE_3000010734.1"/>
    <property type="gene ID" value="WBGene00301077"/>
</dbReference>
<proteinExistence type="predicted"/>
<dbReference type="AlphaFoldDB" id="A0A5S6QUC2"/>
<accession>A0A5S6QUC2</accession>
<dbReference type="Proteomes" id="UP000046395">
    <property type="component" value="Unassembled WGS sequence"/>
</dbReference>
<name>A0A5S6QUC2_TRIMR</name>
<keyword evidence="1" id="KW-1185">Reference proteome</keyword>
<protein>
    <submittedName>
        <fullName evidence="2">Uncharacterized protein</fullName>
    </submittedName>
</protein>
<sequence>MTARMIIASAFAPEDYVDRMFEQMVREAPRYLWPLLDWFEQNYIGQQNRFGSGRIPPFPPKVWSTYQRTLQGRDRMNNFAEAPHRRLRSELGVDHPTIWRLIDGLRTVQAGRDQHFESFVRGDEPPRKTQRYLLADERIRRTVGCFDADSNFSAQFYVKLTFENKEPKCNLSILSGYVNNQVGQPTLSGRRHDIALIPALKS</sequence>
<reference evidence="2" key="1">
    <citation type="submission" date="2019-12" db="UniProtKB">
        <authorList>
            <consortium name="WormBaseParasite"/>
        </authorList>
    </citation>
    <scope>IDENTIFICATION</scope>
</reference>
<dbReference type="STRING" id="70415.A0A5S6QUC2"/>